<evidence type="ECO:0008006" key="4">
    <source>
        <dbReference type="Google" id="ProtNLM"/>
    </source>
</evidence>
<dbReference type="Pfam" id="PF13279">
    <property type="entry name" value="4HBT_2"/>
    <property type="match status" value="1"/>
</dbReference>
<dbReference type="RefSeq" id="WP_284329150.1">
    <property type="nucleotide sequence ID" value="NZ_BSUN01000001.1"/>
</dbReference>
<organism evidence="2 3">
    <name type="scientific">Demequina litorisediminis</name>
    <dbReference type="NCBI Taxonomy" id="1849022"/>
    <lineage>
        <taxon>Bacteria</taxon>
        <taxon>Bacillati</taxon>
        <taxon>Actinomycetota</taxon>
        <taxon>Actinomycetes</taxon>
        <taxon>Micrococcales</taxon>
        <taxon>Demequinaceae</taxon>
        <taxon>Demequina</taxon>
    </lineage>
</organism>
<dbReference type="InterPro" id="IPR029069">
    <property type="entry name" value="HotDog_dom_sf"/>
</dbReference>
<sequence>MNLWWRLLLTRLRSRRRGALSLWSTAVTPFRVAPTDLDVLGHMNNGRYLTLMDLGRLDLMMRSGFWEDLERRGWFPVVAGQTITFRKELRLGQRFEIHSRILGLDDRWGYLEQRFCVGDTVHAHALVRTRFLKKSGGTVDHDEPRGGRRRLPRAPACRGLDARLDPPHSRTLIPSLTATSPPAIHINGDADDHSARQP</sequence>
<keyword evidence="3" id="KW-1185">Reference proteome</keyword>
<evidence type="ECO:0000313" key="3">
    <source>
        <dbReference type="Proteomes" id="UP001157125"/>
    </source>
</evidence>
<feature type="region of interest" description="Disordered" evidence="1">
    <location>
        <begin position="136"/>
        <end position="198"/>
    </location>
</feature>
<accession>A0ABQ6IK53</accession>
<evidence type="ECO:0000256" key="1">
    <source>
        <dbReference type="SAM" id="MobiDB-lite"/>
    </source>
</evidence>
<dbReference type="PANTHER" id="PTHR12475:SF4">
    <property type="entry name" value="PROTEIN THEM6"/>
    <property type="match status" value="1"/>
</dbReference>
<dbReference type="CDD" id="cd00586">
    <property type="entry name" value="4HBT"/>
    <property type="match status" value="1"/>
</dbReference>
<dbReference type="InterPro" id="IPR051490">
    <property type="entry name" value="THEM6_lcsJ_thioesterase"/>
</dbReference>
<feature type="compositionally biased region" description="Basic and acidic residues" evidence="1">
    <location>
        <begin position="188"/>
        <end position="198"/>
    </location>
</feature>
<gene>
    <name evidence="2" type="ORF">GCM10025876_37320</name>
</gene>
<dbReference type="EMBL" id="BSUN01000001">
    <property type="protein sequence ID" value="GMA37528.1"/>
    <property type="molecule type" value="Genomic_DNA"/>
</dbReference>
<reference evidence="3" key="1">
    <citation type="journal article" date="2019" name="Int. J. Syst. Evol. Microbiol.">
        <title>The Global Catalogue of Microorganisms (GCM) 10K type strain sequencing project: providing services to taxonomists for standard genome sequencing and annotation.</title>
        <authorList>
            <consortium name="The Broad Institute Genomics Platform"/>
            <consortium name="The Broad Institute Genome Sequencing Center for Infectious Disease"/>
            <person name="Wu L."/>
            <person name="Ma J."/>
        </authorList>
    </citation>
    <scope>NUCLEOTIDE SEQUENCE [LARGE SCALE GENOMIC DNA]</scope>
    <source>
        <strain evidence="3">NBRC 112299</strain>
    </source>
</reference>
<dbReference type="Proteomes" id="UP001157125">
    <property type="component" value="Unassembled WGS sequence"/>
</dbReference>
<dbReference type="Gene3D" id="3.10.129.10">
    <property type="entry name" value="Hotdog Thioesterase"/>
    <property type="match status" value="1"/>
</dbReference>
<comment type="caution">
    <text evidence="2">The sequence shown here is derived from an EMBL/GenBank/DDBJ whole genome shotgun (WGS) entry which is preliminary data.</text>
</comment>
<dbReference type="SUPFAM" id="SSF54637">
    <property type="entry name" value="Thioesterase/thiol ester dehydrase-isomerase"/>
    <property type="match status" value="1"/>
</dbReference>
<name>A0ABQ6IK53_9MICO</name>
<evidence type="ECO:0000313" key="2">
    <source>
        <dbReference type="EMBL" id="GMA37528.1"/>
    </source>
</evidence>
<protein>
    <recommendedName>
        <fullName evidence="4">Acyl-CoA thioesterase FadM</fullName>
    </recommendedName>
</protein>
<proteinExistence type="predicted"/>
<dbReference type="PANTHER" id="PTHR12475">
    <property type="match status" value="1"/>
</dbReference>